<dbReference type="NCBIfam" id="TIGR04183">
    <property type="entry name" value="Por_Secre_tail"/>
    <property type="match status" value="1"/>
</dbReference>
<feature type="signal peptide" evidence="1">
    <location>
        <begin position="1"/>
        <end position="29"/>
    </location>
</feature>
<keyword evidence="1" id="KW-0732">Signal</keyword>
<proteinExistence type="predicted"/>
<evidence type="ECO:0000256" key="1">
    <source>
        <dbReference type="SAM" id="SignalP"/>
    </source>
</evidence>
<feature type="chain" id="PRO_5024787571" evidence="1">
    <location>
        <begin position="30"/>
        <end position="543"/>
    </location>
</feature>
<dbReference type="Proteomes" id="UP000326570">
    <property type="component" value="Unassembled WGS sequence"/>
</dbReference>
<evidence type="ECO:0000313" key="4">
    <source>
        <dbReference type="Proteomes" id="UP000326570"/>
    </source>
</evidence>
<name>A0A5N1IK95_9BACT</name>
<evidence type="ECO:0000313" key="3">
    <source>
        <dbReference type="EMBL" id="KAA9325699.1"/>
    </source>
</evidence>
<keyword evidence="4" id="KW-1185">Reference proteome</keyword>
<accession>A0A5N1IK95</accession>
<comment type="caution">
    <text evidence="3">The sequence shown here is derived from an EMBL/GenBank/DDBJ whole genome shotgun (WGS) entry which is preliminary data.</text>
</comment>
<sequence>MKKFTKHASILWRPLLLGLLAAPVSETLAQTAPAKLWDKTLGGTGQETISSLCQTLDDGIILAGETDSPQGGDITGVNKGIYDVWVVKLNSNGVKLWDKTFGTPNVDAISTVAATSDGGCILGATSSGGIVGDKSHASKGGSDFWIIKLDAAGNKMWDKTYGGPEEESLREIHQTADGGYIVGGTSDLSGGDRSAGFGIKDNWVLKLDAAGNKMWEKSFGGNNDDYFASIKPTADGGYIMASISGSPLSGNKSQPGRGSTDFWVIKMDNLGNKVWDKVFGGNLKDWPSDVIQARDGGFVVVGYSLSGVGNEKSQPNKGFEDYWIVKLDAAGNKLWDKTYGGDQTEGANAITQTSDGGYVVTGYSNTWLFNADKTSRRGGMDIWTLKLDSLGTRVWDQATGGAENDGATSMIIAKDGGLILAGESRSNISHDKSEPNLGLRDYWVVKLGGVITITGIEEEKSEAKPNVFPNPSQGRFQLEMKGLKSRSATVHVSDLAGKNVLEKQVKVADGILKESFDLSAAKGVYVLQIITTDHIVTRKILIE</sequence>
<evidence type="ECO:0000259" key="2">
    <source>
        <dbReference type="Pfam" id="PF18962"/>
    </source>
</evidence>
<dbReference type="AlphaFoldDB" id="A0A5N1IK95"/>
<feature type="domain" description="Secretion system C-terminal sorting" evidence="2">
    <location>
        <begin position="467"/>
        <end position="542"/>
    </location>
</feature>
<dbReference type="InterPro" id="IPR026444">
    <property type="entry name" value="Secre_tail"/>
</dbReference>
<dbReference type="SUPFAM" id="SSF50998">
    <property type="entry name" value="Quinoprotein alcohol dehydrogenase-like"/>
    <property type="match status" value="1"/>
</dbReference>
<dbReference type="PANTHER" id="PTHR42754:SF1">
    <property type="entry name" value="LIPOPROTEIN"/>
    <property type="match status" value="1"/>
</dbReference>
<organism evidence="3 4">
    <name type="scientific">Adhaeribacter soli</name>
    <dbReference type="NCBI Taxonomy" id="2607655"/>
    <lineage>
        <taxon>Bacteria</taxon>
        <taxon>Pseudomonadati</taxon>
        <taxon>Bacteroidota</taxon>
        <taxon>Cytophagia</taxon>
        <taxon>Cytophagales</taxon>
        <taxon>Hymenobacteraceae</taxon>
        <taxon>Adhaeribacter</taxon>
    </lineage>
</organism>
<dbReference type="Pfam" id="PF18962">
    <property type="entry name" value="Por_Secre_tail"/>
    <property type="match status" value="1"/>
</dbReference>
<gene>
    <name evidence="3" type="ORF">F0P94_17350</name>
</gene>
<dbReference type="EMBL" id="VTWT01000011">
    <property type="protein sequence ID" value="KAA9325699.1"/>
    <property type="molecule type" value="Genomic_DNA"/>
</dbReference>
<reference evidence="3 4" key="1">
    <citation type="submission" date="2019-09" db="EMBL/GenBank/DDBJ databases">
        <title>Genome sequence of Adhaeribacter sp. M2.</title>
        <authorList>
            <person name="Srinivasan S."/>
        </authorList>
    </citation>
    <scope>NUCLEOTIDE SEQUENCE [LARGE SCALE GENOMIC DNA]</scope>
    <source>
        <strain evidence="3 4">M2</strain>
    </source>
</reference>
<protein>
    <submittedName>
        <fullName evidence="3">T9SS type A sorting domain-containing protein</fullName>
    </submittedName>
</protein>
<dbReference type="PANTHER" id="PTHR42754">
    <property type="entry name" value="ENDOGLUCANASE"/>
    <property type="match status" value="1"/>
</dbReference>
<dbReference type="RefSeq" id="WP_150905407.1">
    <property type="nucleotide sequence ID" value="NZ_VTWT01000011.1"/>
</dbReference>
<dbReference type="InterPro" id="IPR011047">
    <property type="entry name" value="Quinoprotein_ADH-like_sf"/>
</dbReference>